<protein>
    <submittedName>
        <fullName evidence="1">Unplaced genomic scaffold scaffold_59, whole genome shotgun sequence</fullName>
    </submittedName>
</protein>
<gene>
    <name evidence="1" type="ORF">HYDPIDRAFT_101058</name>
</gene>
<dbReference type="PANTHER" id="PTHR33096">
    <property type="entry name" value="CXC2 DOMAIN-CONTAINING PROTEIN"/>
    <property type="match status" value="1"/>
</dbReference>
<keyword evidence="2" id="KW-1185">Reference proteome</keyword>
<dbReference type="Pfam" id="PF18758">
    <property type="entry name" value="KDZ"/>
    <property type="match status" value="1"/>
</dbReference>
<evidence type="ECO:0000313" key="2">
    <source>
        <dbReference type="Proteomes" id="UP000053820"/>
    </source>
</evidence>
<dbReference type="PANTHER" id="PTHR33096:SF1">
    <property type="entry name" value="CXC1-LIKE CYSTEINE CLUSTER ASSOCIATED WITH KDZ TRANSPOSASES DOMAIN-CONTAINING PROTEIN"/>
    <property type="match status" value="1"/>
</dbReference>
<dbReference type="EMBL" id="KN839893">
    <property type="protein sequence ID" value="KIJ59238.1"/>
    <property type="molecule type" value="Genomic_DNA"/>
</dbReference>
<accession>A0A0C9W0A1</accession>
<organism evidence="1 2">
    <name type="scientific">Hydnomerulius pinastri MD-312</name>
    <dbReference type="NCBI Taxonomy" id="994086"/>
    <lineage>
        <taxon>Eukaryota</taxon>
        <taxon>Fungi</taxon>
        <taxon>Dikarya</taxon>
        <taxon>Basidiomycota</taxon>
        <taxon>Agaricomycotina</taxon>
        <taxon>Agaricomycetes</taxon>
        <taxon>Agaricomycetidae</taxon>
        <taxon>Boletales</taxon>
        <taxon>Boletales incertae sedis</taxon>
        <taxon>Leucogyrophana</taxon>
    </lineage>
</organism>
<dbReference type="Proteomes" id="UP000053820">
    <property type="component" value="Unassembled WGS sequence"/>
</dbReference>
<sequence>MGLFACAPVVPSLAVDLRVLELIKTLFIWITPNTTVWSEALEEFLNRRGYYLKTKDSLRCRFSNAYHWYCVLVIQNTEDIAQLIRSTCDTGIQPPDRTLQQPSDYLHERCPACFGRSNWRKEQIPVDCVVCIDACFTQKSSKNPRRREQGQRIARTTADKDVVKVGMKVPISVLEECGGSFIATDKKREKASTQFFSNTRLMVLLCRHDCVLWLANMTSAGKKQHYALALIEKLHQTKPSPSM</sequence>
<name>A0A0C9W0A1_9AGAM</name>
<dbReference type="OrthoDB" id="2666777at2759"/>
<proteinExistence type="predicted"/>
<evidence type="ECO:0000313" key="1">
    <source>
        <dbReference type="EMBL" id="KIJ59238.1"/>
    </source>
</evidence>
<dbReference type="AlphaFoldDB" id="A0A0C9W0A1"/>
<reference evidence="1 2" key="1">
    <citation type="submission" date="2014-04" db="EMBL/GenBank/DDBJ databases">
        <title>Evolutionary Origins and Diversification of the Mycorrhizal Mutualists.</title>
        <authorList>
            <consortium name="DOE Joint Genome Institute"/>
            <consortium name="Mycorrhizal Genomics Consortium"/>
            <person name="Kohler A."/>
            <person name="Kuo A."/>
            <person name="Nagy L.G."/>
            <person name="Floudas D."/>
            <person name="Copeland A."/>
            <person name="Barry K.W."/>
            <person name="Cichocki N."/>
            <person name="Veneault-Fourrey C."/>
            <person name="LaButti K."/>
            <person name="Lindquist E.A."/>
            <person name="Lipzen A."/>
            <person name="Lundell T."/>
            <person name="Morin E."/>
            <person name="Murat C."/>
            <person name="Riley R."/>
            <person name="Ohm R."/>
            <person name="Sun H."/>
            <person name="Tunlid A."/>
            <person name="Henrissat B."/>
            <person name="Grigoriev I.V."/>
            <person name="Hibbett D.S."/>
            <person name="Martin F."/>
        </authorList>
    </citation>
    <scope>NUCLEOTIDE SEQUENCE [LARGE SCALE GENOMIC DNA]</scope>
    <source>
        <strain evidence="1 2">MD-312</strain>
    </source>
</reference>
<dbReference type="HOGENOM" id="CLU_004552_2_2_1"/>
<dbReference type="InterPro" id="IPR040521">
    <property type="entry name" value="KDZ"/>
</dbReference>